<organism evidence="2 3">
    <name type="scientific">Arsenophonus nasoniae</name>
    <name type="common">son-killer infecting Nasonia vitripennis</name>
    <dbReference type="NCBI Taxonomy" id="638"/>
    <lineage>
        <taxon>Bacteria</taxon>
        <taxon>Pseudomonadati</taxon>
        <taxon>Pseudomonadota</taxon>
        <taxon>Gammaproteobacteria</taxon>
        <taxon>Enterobacterales</taxon>
        <taxon>Morganellaceae</taxon>
        <taxon>Arsenophonus</taxon>
    </lineage>
</organism>
<protein>
    <submittedName>
        <fullName evidence="2">Uncharacterized protein</fullName>
    </submittedName>
</protein>
<gene>
    <name evidence="2" type="ORF">QE210_13620</name>
</gene>
<evidence type="ECO:0000313" key="3">
    <source>
        <dbReference type="Proteomes" id="UP001177595"/>
    </source>
</evidence>
<sequence>MKSLCKVVVITVFLTFSYSAGAANNNINIDTNKKPTNKCFKPFNEPSKCIPVNSIIDGLPAAE</sequence>
<name>A0AA95K5Y8_9GAMM</name>
<dbReference type="AlphaFoldDB" id="A0AA95K5Y8"/>
<dbReference type="RefSeq" id="WP_280624410.1">
    <property type="nucleotide sequence ID" value="NZ_CP123504.1"/>
</dbReference>
<reference evidence="2" key="1">
    <citation type="submission" date="2023-04" db="EMBL/GenBank/DDBJ databases">
        <title>Genome dynamics across the evolutionary transition to endosymbiosis.</title>
        <authorList>
            <person name="Siozios S."/>
            <person name="Nadal-Jimenez P."/>
            <person name="Azagi T."/>
            <person name="Sprong H."/>
            <person name="Frost C.L."/>
            <person name="Parratt S.R."/>
            <person name="Taylor G."/>
            <person name="Brettell L."/>
            <person name="Lew K.C."/>
            <person name="Croft L."/>
            <person name="King K.C."/>
            <person name="Brockhurst M.A."/>
            <person name="Hypsa V."/>
            <person name="Novakova E."/>
            <person name="Darby A.C."/>
            <person name="Hurst G.D.D."/>
        </authorList>
    </citation>
    <scope>NUCLEOTIDE SEQUENCE</scope>
    <source>
        <strain evidence="2">APv</strain>
    </source>
</reference>
<feature type="signal peptide" evidence="1">
    <location>
        <begin position="1"/>
        <end position="22"/>
    </location>
</feature>
<evidence type="ECO:0000256" key="1">
    <source>
        <dbReference type="SAM" id="SignalP"/>
    </source>
</evidence>
<dbReference type="EMBL" id="CP123504">
    <property type="protein sequence ID" value="WGM00877.1"/>
    <property type="molecule type" value="Genomic_DNA"/>
</dbReference>
<feature type="chain" id="PRO_5041685950" evidence="1">
    <location>
        <begin position="23"/>
        <end position="63"/>
    </location>
</feature>
<dbReference type="Proteomes" id="UP001177595">
    <property type="component" value="Chromosome"/>
</dbReference>
<evidence type="ECO:0000313" key="2">
    <source>
        <dbReference type="EMBL" id="WGM00877.1"/>
    </source>
</evidence>
<keyword evidence="1" id="KW-0732">Signal</keyword>
<accession>A0AA95K5Y8</accession>
<proteinExistence type="predicted"/>